<comment type="caution">
    <text evidence="1">The sequence shown here is derived from an EMBL/GenBank/DDBJ whole genome shotgun (WGS) entry which is preliminary data.</text>
</comment>
<keyword evidence="1" id="KW-0670">Pyruvate</keyword>
<dbReference type="Proteomes" id="UP001219518">
    <property type="component" value="Unassembled WGS sequence"/>
</dbReference>
<dbReference type="GO" id="GO:0016301">
    <property type="term" value="F:kinase activity"/>
    <property type="evidence" value="ECO:0007669"/>
    <property type="project" value="UniProtKB-KW"/>
</dbReference>
<reference evidence="1" key="1">
    <citation type="submission" date="2021-07" db="EMBL/GenBank/DDBJ databases">
        <authorList>
            <person name="Catto M.A."/>
            <person name="Jacobson A."/>
            <person name="Kennedy G."/>
            <person name="Labadie P."/>
            <person name="Hunt B.G."/>
            <person name="Srinivasan R."/>
        </authorList>
    </citation>
    <scope>NUCLEOTIDE SEQUENCE</scope>
    <source>
        <strain evidence="1">PL_HMW_Pooled</strain>
        <tissue evidence="1">Head</tissue>
    </source>
</reference>
<reference evidence="1" key="2">
    <citation type="journal article" date="2023" name="BMC Genomics">
        <title>Pest status, molecular evolution, and epigenetic factors derived from the genome assembly of Frankliniella fusca, a thysanopteran phytovirus vector.</title>
        <authorList>
            <person name="Catto M.A."/>
            <person name="Labadie P.E."/>
            <person name="Jacobson A.L."/>
            <person name="Kennedy G.G."/>
            <person name="Srinivasan R."/>
            <person name="Hunt B.G."/>
        </authorList>
    </citation>
    <scope>NUCLEOTIDE SEQUENCE</scope>
    <source>
        <strain evidence="1">PL_HMW_Pooled</strain>
    </source>
</reference>
<keyword evidence="2" id="KW-1185">Reference proteome</keyword>
<gene>
    <name evidence="1" type="ORF">KUF71_020349</name>
</gene>
<accession>A0AAE1L8T7</accession>
<keyword evidence="1" id="KW-0418">Kinase</keyword>
<dbReference type="EMBL" id="JAHWGI010000171">
    <property type="protein sequence ID" value="KAK3910535.1"/>
    <property type="molecule type" value="Genomic_DNA"/>
</dbReference>
<keyword evidence="1" id="KW-0808">Transferase</keyword>
<protein>
    <submittedName>
        <fullName evidence="1">Pyruvate kinase</fullName>
    </submittedName>
</protein>
<name>A0AAE1L8T7_9NEOP</name>
<proteinExistence type="predicted"/>
<organism evidence="1 2">
    <name type="scientific">Frankliniella fusca</name>
    <dbReference type="NCBI Taxonomy" id="407009"/>
    <lineage>
        <taxon>Eukaryota</taxon>
        <taxon>Metazoa</taxon>
        <taxon>Ecdysozoa</taxon>
        <taxon>Arthropoda</taxon>
        <taxon>Hexapoda</taxon>
        <taxon>Insecta</taxon>
        <taxon>Pterygota</taxon>
        <taxon>Neoptera</taxon>
        <taxon>Paraneoptera</taxon>
        <taxon>Thysanoptera</taxon>
        <taxon>Terebrantia</taxon>
        <taxon>Thripoidea</taxon>
        <taxon>Thripidae</taxon>
        <taxon>Frankliniella</taxon>
    </lineage>
</organism>
<evidence type="ECO:0000313" key="1">
    <source>
        <dbReference type="EMBL" id="KAK3910535.1"/>
    </source>
</evidence>
<sequence>MAKFPSCEEKSGTNIRNAIFRELNQLGISAEQFSKIEWITDMIKAFEDHPSRRGDCAAHLINTVEQGHVLLSYSYVELRKKALEKSEGEKICKSVEVVVRAAKNALGLKLGFNLEKLQETLTCSTHAFPFLVRRNDAVFRLTPQQS</sequence>
<evidence type="ECO:0000313" key="2">
    <source>
        <dbReference type="Proteomes" id="UP001219518"/>
    </source>
</evidence>
<dbReference type="AlphaFoldDB" id="A0AAE1L8T7"/>